<protein>
    <recommendedName>
        <fullName evidence="10">Autoinducer 2 import system permease protein LsrC</fullName>
    </recommendedName>
</protein>
<keyword evidence="5" id="KW-0997">Cell inner membrane</keyword>
<evidence type="ECO:0000256" key="4">
    <source>
        <dbReference type="ARBA" id="ARBA00022475"/>
    </source>
</evidence>
<feature type="transmembrane region" description="Helical" evidence="11">
    <location>
        <begin position="294"/>
        <end position="316"/>
    </location>
</feature>
<dbReference type="PANTHER" id="PTHR32196:SF29">
    <property type="entry name" value="AUTOINDUCER 2 IMPORT SYSTEM PERMEASE PROTEIN LSRC"/>
    <property type="match status" value="1"/>
</dbReference>
<evidence type="ECO:0000256" key="8">
    <source>
        <dbReference type="ARBA" id="ARBA00023136"/>
    </source>
</evidence>
<feature type="transmembrane region" description="Helical" evidence="11">
    <location>
        <begin position="45"/>
        <end position="66"/>
    </location>
</feature>
<evidence type="ECO:0000256" key="1">
    <source>
        <dbReference type="ARBA" id="ARBA00004651"/>
    </source>
</evidence>
<evidence type="ECO:0000256" key="6">
    <source>
        <dbReference type="ARBA" id="ARBA00022692"/>
    </source>
</evidence>
<keyword evidence="13" id="KW-1185">Reference proteome</keyword>
<feature type="transmembrane region" description="Helical" evidence="11">
    <location>
        <begin position="163"/>
        <end position="183"/>
    </location>
</feature>
<dbReference type="PANTHER" id="PTHR32196">
    <property type="entry name" value="ABC TRANSPORTER PERMEASE PROTEIN YPHD-RELATED-RELATED"/>
    <property type="match status" value="1"/>
</dbReference>
<evidence type="ECO:0000256" key="10">
    <source>
        <dbReference type="ARBA" id="ARBA00039382"/>
    </source>
</evidence>
<keyword evidence="7 11" id="KW-1133">Transmembrane helix</keyword>
<evidence type="ECO:0000313" key="13">
    <source>
        <dbReference type="Proteomes" id="UP000712157"/>
    </source>
</evidence>
<dbReference type="AlphaFoldDB" id="A0A949K8A9"/>
<sequence>MEDKIKKKNKILESQEFMIFIFIIVVSIVFAVISDNFSSPSNIQLIFSQVAINGICTIGVSMVVFLGGIDLSSGSILSLCAACSGMIVNSDMPLVVTILCSVLIGMCCGLLNGFLVARLRIPPIIATLASMNIIRGLAIIVTGGDWITGFPKSFNGIGQGRVFGLPIPFLIFLAVTALAAILFRYVNIGRKIYAVGGNIAAAELAGLNVVRIKLFAYILCGATIGLAGTIYASMVGTISASTTGSSLGFQILAAALIGGLSINGGKGTVLGSFLGVVLLGVIKNGLILSKVSEYWIDAVTGSVILIALAINAVQIIRRQRRITIS</sequence>
<evidence type="ECO:0000256" key="7">
    <source>
        <dbReference type="ARBA" id="ARBA00022989"/>
    </source>
</evidence>
<comment type="subcellular location">
    <subcellularLocation>
        <location evidence="1">Cell membrane</location>
        <topology evidence="1">Multi-pass membrane protein</topology>
    </subcellularLocation>
</comment>
<evidence type="ECO:0000256" key="5">
    <source>
        <dbReference type="ARBA" id="ARBA00022519"/>
    </source>
</evidence>
<feature type="transmembrane region" description="Helical" evidence="11">
    <location>
        <begin position="12"/>
        <end position="33"/>
    </location>
</feature>
<dbReference type="GO" id="GO:0022857">
    <property type="term" value="F:transmembrane transporter activity"/>
    <property type="evidence" value="ECO:0007669"/>
    <property type="project" value="InterPro"/>
</dbReference>
<comment type="subunit">
    <text evidence="2">The complex is composed of two ATP-binding proteins (LsrA), two transmembrane proteins (LsrC and LsrD) and a solute-binding protein (LsrB).</text>
</comment>
<gene>
    <name evidence="12" type="ORF">KTH89_16030</name>
</gene>
<evidence type="ECO:0000256" key="2">
    <source>
        <dbReference type="ARBA" id="ARBA00011262"/>
    </source>
</evidence>
<keyword evidence="3" id="KW-0813">Transport</keyword>
<reference evidence="12" key="1">
    <citation type="submission" date="2021-06" db="EMBL/GenBank/DDBJ databases">
        <title>Description of novel taxa of the family Lachnospiraceae.</title>
        <authorList>
            <person name="Chaplin A.V."/>
            <person name="Sokolova S.R."/>
            <person name="Pikina A.P."/>
            <person name="Korzhanova M."/>
            <person name="Belova V."/>
            <person name="Korostin D."/>
            <person name="Efimov B.A."/>
        </authorList>
    </citation>
    <scope>NUCLEOTIDE SEQUENCE</scope>
    <source>
        <strain evidence="12">ASD5720</strain>
    </source>
</reference>
<feature type="transmembrane region" description="Helical" evidence="11">
    <location>
        <begin position="214"/>
        <end position="232"/>
    </location>
</feature>
<comment type="caution">
    <text evidence="12">The sequence shown here is derived from an EMBL/GenBank/DDBJ whole genome shotgun (WGS) entry which is preliminary data.</text>
</comment>
<keyword evidence="6 11" id="KW-0812">Transmembrane</keyword>
<evidence type="ECO:0000256" key="11">
    <source>
        <dbReference type="SAM" id="Phobius"/>
    </source>
</evidence>
<evidence type="ECO:0000313" key="12">
    <source>
        <dbReference type="EMBL" id="MBU9738052.1"/>
    </source>
</evidence>
<accession>A0A949K8A9</accession>
<keyword evidence="8 11" id="KW-0472">Membrane</keyword>
<dbReference type="GO" id="GO:0005886">
    <property type="term" value="C:plasma membrane"/>
    <property type="evidence" value="ECO:0007669"/>
    <property type="project" value="UniProtKB-SubCell"/>
</dbReference>
<dbReference type="EMBL" id="JAHQCW010000028">
    <property type="protein sequence ID" value="MBU9738052.1"/>
    <property type="molecule type" value="Genomic_DNA"/>
</dbReference>
<comment type="function">
    <text evidence="9">Part of the ABC transporter complex LsrABCD involved in autoinducer 2 (AI-2) import. Probably responsible for the translocation of the substrate across the membrane.</text>
</comment>
<organism evidence="12 13">
    <name type="scientific">Diplocloster agilis</name>
    <dbReference type="NCBI Taxonomy" id="2850323"/>
    <lineage>
        <taxon>Bacteria</taxon>
        <taxon>Bacillati</taxon>
        <taxon>Bacillota</taxon>
        <taxon>Clostridia</taxon>
        <taxon>Lachnospirales</taxon>
        <taxon>Lachnospiraceae</taxon>
        <taxon>Diplocloster</taxon>
    </lineage>
</organism>
<dbReference type="Pfam" id="PF02653">
    <property type="entry name" value="BPD_transp_2"/>
    <property type="match status" value="1"/>
</dbReference>
<feature type="transmembrane region" description="Helical" evidence="11">
    <location>
        <begin position="269"/>
        <end position="288"/>
    </location>
</feature>
<feature type="transmembrane region" description="Helical" evidence="11">
    <location>
        <begin position="94"/>
        <end position="117"/>
    </location>
</feature>
<dbReference type="Proteomes" id="UP000712157">
    <property type="component" value="Unassembled WGS sequence"/>
</dbReference>
<proteinExistence type="predicted"/>
<name>A0A949K8A9_9FIRM</name>
<evidence type="ECO:0000256" key="9">
    <source>
        <dbReference type="ARBA" id="ARBA00025439"/>
    </source>
</evidence>
<keyword evidence="4" id="KW-1003">Cell membrane</keyword>
<feature type="transmembrane region" description="Helical" evidence="11">
    <location>
        <begin position="238"/>
        <end position="257"/>
    </location>
</feature>
<dbReference type="RefSeq" id="WP_238722361.1">
    <property type="nucleotide sequence ID" value="NZ_JAHQCW010000028.1"/>
</dbReference>
<dbReference type="CDD" id="cd06579">
    <property type="entry name" value="TM_PBP1_transp_AraH_like"/>
    <property type="match status" value="1"/>
</dbReference>
<feature type="transmembrane region" description="Helical" evidence="11">
    <location>
        <begin position="124"/>
        <end position="143"/>
    </location>
</feature>
<dbReference type="InterPro" id="IPR001851">
    <property type="entry name" value="ABC_transp_permease"/>
</dbReference>
<evidence type="ECO:0000256" key="3">
    <source>
        <dbReference type="ARBA" id="ARBA00022448"/>
    </source>
</evidence>